<reference evidence="2 3" key="1">
    <citation type="submission" date="2017-01" db="EMBL/GenBank/DDBJ databases">
        <authorList>
            <person name="Mah S.A."/>
            <person name="Swanson W.J."/>
            <person name="Moy G.W."/>
            <person name="Vacquier V.D."/>
        </authorList>
    </citation>
    <scope>NUCLEOTIDE SEQUENCE [LARGE SCALE GENOMIC DNA]</scope>
    <source>
        <strain evidence="2 3">GSMNP</strain>
    </source>
</reference>
<organism evidence="2 3">
    <name type="scientific">Smittium culicis</name>
    <dbReference type="NCBI Taxonomy" id="133412"/>
    <lineage>
        <taxon>Eukaryota</taxon>
        <taxon>Fungi</taxon>
        <taxon>Fungi incertae sedis</taxon>
        <taxon>Zoopagomycota</taxon>
        <taxon>Kickxellomycotina</taxon>
        <taxon>Harpellomycetes</taxon>
        <taxon>Harpellales</taxon>
        <taxon>Legeriomycetaceae</taxon>
        <taxon>Smittium</taxon>
    </lineage>
</organism>
<dbReference type="STRING" id="133412.A0A1R1WXX6"/>
<name>A0A1R1WXX6_9FUNG</name>
<dbReference type="InterPro" id="IPR015422">
    <property type="entry name" value="PyrdxlP-dep_Trfase_small"/>
</dbReference>
<dbReference type="EMBL" id="LSSN01006095">
    <property type="protein sequence ID" value="OMJ07218.1"/>
    <property type="molecule type" value="Genomic_DNA"/>
</dbReference>
<feature type="domain" description="Aminotransferase class I/classII large" evidence="1">
    <location>
        <begin position="124"/>
        <end position="460"/>
    </location>
</feature>
<gene>
    <name evidence="2" type="ORF">AYI70_g12330</name>
</gene>
<dbReference type="Gene3D" id="3.90.1150.10">
    <property type="entry name" value="Aspartate Aminotransferase, domain 1"/>
    <property type="match status" value="1"/>
</dbReference>
<dbReference type="Gene3D" id="3.30.10.10">
    <property type="entry name" value="Trypsin Inhibitor V, subunit A"/>
    <property type="match status" value="1"/>
</dbReference>
<evidence type="ECO:0000259" key="1">
    <source>
        <dbReference type="Pfam" id="PF00155"/>
    </source>
</evidence>
<evidence type="ECO:0000313" key="3">
    <source>
        <dbReference type="Proteomes" id="UP000187283"/>
    </source>
</evidence>
<dbReference type="Pfam" id="PF00155">
    <property type="entry name" value="Aminotran_1_2"/>
    <property type="match status" value="1"/>
</dbReference>
<dbReference type="Gene3D" id="3.40.640.10">
    <property type="entry name" value="Type I PLP-dependent aspartate aminotransferase-like (Major domain)"/>
    <property type="match status" value="1"/>
</dbReference>
<dbReference type="CDD" id="cd00609">
    <property type="entry name" value="AAT_like"/>
    <property type="match status" value="1"/>
</dbReference>
<sequence>MNSVNTTALDMWSSRLVGMYIQRNKCKSLNVSADKIFYEKDLPDPYRLLKPDSIVTLDYRYDRLNVNTDYDYKVKFVNYGKLMAETKNVQVWDQKVQQFHGGQEWKFVNNFIDDFSVPTNALGTPKDALKAATDAVAECGHYPPANQEPAKSRLASFLWPNSDPQSDCSNNLDPASDYYGKNNLILGNGASELIDLVMRLAKLTSPETCNYFKPGPVAAQYKEYERAAKNCGLQVIAPSSANDNLKANVVALVNPCNPTGDFLSKDQVLDYIFNSADTTGDTFAIVDESMLPWHGPDFRACSLATDLAALADISRTKRIHIFVIHSWTKLWCCTGLRLGSVVGCTRDHTSSLLKYQVPWSVNSSALAFLATVVNNSEYLAETWASTPKWRRMQVDALKSRFPQWTFHGEPFLSWIWIDTHDASVADTACQVARSHGVPIRSGKPGYMMPTFIRIAVRSPDTFKFLFNAFDKNLD</sequence>
<dbReference type="AlphaFoldDB" id="A0A1R1WXX6"/>
<comment type="caution">
    <text evidence="2">The sequence shown here is derived from an EMBL/GenBank/DDBJ whole genome shotgun (WGS) entry which is preliminary data.</text>
</comment>
<dbReference type="InterPro" id="IPR015424">
    <property type="entry name" value="PyrdxlP-dep_Trfase"/>
</dbReference>
<proteinExistence type="predicted"/>
<dbReference type="Proteomes" id="UP000187283">
    <property type="component" value="Unassembled WGS sequence"/>
</dbReference>
<dbReference type="PANTHER" id="PTHR43799">
    <property type="entry name" value="AMINOTRANSFERASE, PUTATIVE-RELATED"/>
    <property type="match status" value="1"/>
</dbReference>
<keyword evidence="3" id="KW-1185">Reference proteome</keyword>
<evidence type="ECO:0000313" key="2">
    <source>
        <dbReference type="EMBL" id="OMJ07218.1"/>
    </source>
</evidence>
<dbReference type="InterPro" id="IPR015421">
    <property type="entry name" value="PyrdxlP-dep_Trfase_major"/>
</dbReference>
<dbReference type="OrthoDB" id="2108at2759"/>
<protein>
    <submittedName>
        <fullName evidence="2">Putative threonine-phosphate decarboxylase</fullName>
    </submittedName>
</protein>
<dbReference type="PANTHER" id="PTHR43799:SF1">
    <property type="entry name" value="ASPARTATE AMINOTRANSFERASE"/>
    <property type="match status" value="1"/>
</dbReference>
<dbReference type="GO" id="GO:0030170">
    <property type="term" value="F:pyridoxal phosphate binding"/>
    <property type="evidence" value="ECO:0007669"/>
    <property type="project" value="InterPro"/>
</dbReference>
<dbReference type="InterPro" id="IPR004839">
    <property type="entry name" value="Aminotransferase_I/II_large"/>
</dbReference>
<accession>A0A1R1WXX6</accession>
<dbReference type="SUPFAM" id="SSF53383">
    <property type="entry name" value="PLP-dependent transferases"/>
    <property type="match status" value="1"/>
</dbReference>